<reference evidence="3" key="1">
    <citation type="submission" date="2021-06" db="EMBL/GenBank/DDBJ databases">
        <authorList>
            <person name="Kallberg Y."/>
            <person name="Tangrot J."/>
            <person name="Rosling A."/>
        </authorList>
    </citation>
    <scope>NUCLEOTIDE SEQUENCE</scope>
    <source>
        <strain evidence="3">MA453B</strain>
    </source>
</reference>
<feature type="chain" id="PRO_5040183067" evidence="2">
    <location>
        <begin position="23"/>
        <end position="257"/>
    </location>
</feature>
<accession>A0A9N8W8Q9</accession>
<dbReference type="PROSITE" id="PS51257">
    <property type="entry name" value="PROKAR_LIPOPROTEIN"/>
    <property type="match status" value="1"/>
</dbReference>
<keyword evidence="1" id="KW-0472">Membrane</keyword>
<keyword evidence="1" id="KW-0812">Transmembrane</keyword>
<keyword evidence="4" id="KW-1185">Reference proteome</keyword>
<dbReference type="OrthoDB" id="2536450at2759"/>
<keyword evidence="2" id="KW-0732">Signal</keyword>
<feature type="signal peptide" evidence="2">
    <location>
        <begin position="1"/>
        <end position="22"/>
    </location>
</feature>
<dbReference type="PANTHER" id="PTHR34862:SF1">
    <property type="entry name" value="SPARK DOMAIN-CONTAINING PROTEIN"/>
    <property type="match status" value="1"/>
</dbReference>
<dbReference type="AlphaFoldDB" id="A0A9N8W8Q9"/>
<organism evidence="3 4">
    <name type="scientific">Dentiscutata erythropus</name>
    <dbReference type="NCBI Taxonomy" id="1348616"/>
    <lineage>
        <taxon>Eukaryota</taxon>
        <taxon>Fungi</taxon>
        <taxon>Fungi incertae sedis</taxon>
        <taxon>Mucoromycota</taxon>
        <taxon>Glomeromycotina</taxon>
        <taxon>Glomeromycetes</taxon>
        <taxon>Diversisporales</taxon>
        <taxon>Gigasporaceae</taxon>
        <taxon>Dentiscutata</taxon>
    </lineage>
</organism>
<comment type="caution">
    <text evidence="3">The sequence shown here is derived from an EMBL/GenBank/DDBJ whole genome shotgun (WGS) entry which is preliminary data.</text>
</comment>
<evidence type="ECO:0000313" key="3">
    <source>
        <dbReference type="EMBL" id="CAG8476107.1"/>
    </source>
</evidence>
<name>A0A9N8W8Q9_9GLOM</name>
<sequence>MKFLQINPLLVFVLVAFNFVYAQTVIPGNVSTSCGVELNKLILTPDYSTCASFLKLLPLQNTSDPKNVLDGYCSSPKCSDSTTNNSATELKNLCQKELNTSSPDPQLIALKDILIFNTPIEQSLCLKNSSGGYCYTDSDSSAIFGFLSGLNATNPPRDINCTDCNKAIVNTFVNFYKAHPESTPELPVSQQELNNFQTMVSTKCNSSFIDGKVPNNNNSQQQKSSGISMHTPSYTGFTMFANTIFVASLVIVVSYVI</sequence>
<gene>
    <name evidence="3" type="ORF">DERYTH_LOCUS1695</name>
</gene>
<dbReference type="Proteomes" id="UP000789405">
    <property type="component" value="Unassembled WGS sequence"/>
</dbReference>
<evidence type="ECO:0000256" key="2">
    <source>
        <dbReference type="SAM" id="SignalP"/>
    </source>
</evidence>
<evidence type="ECO:0000256" key="1">
    <source>
        <dbReference type="SAM" id="Phobius"/>
    </source>
</evidence>
<evidence type="ECO:0000313" key="4">
    <source>
        <dbReference type="Proteomes" id="UP000789405"/>
    </source>
</evidence>
<protein>
    <submittedName>
        <fullName evidence="3">26670_t:CDS:1</fullName>
    </submittedName>
</protein>
<keyword evidence="1" id="KW-1133">Transmembrane helix</keyword>
<dbReference type="PANTHER" id="PTHR34862">
    <property type="entry name" value="SPARK DOMAIN-CONTAINING PROTEIN"/>
    <property type="match status" value="1"/>
</dbReference>
<feature type="transmembrane region" description="Helical" evidence="1">
    <location>
        <begin position="234"/>
        <end position="256"/>
    </location>
</feature>
<proteinExistence type="predicted"/>
<dbReference type="EMBL" id="CAJVPY010000488">
    <property type="protein sequence ID" value="CAG8476107.1"/>
    <property type="molecule type" value="Genomic_DNA"/>
</dbReference>